<evidence type="ECO:0008006" key="5">
    <source>
        <dbReference type="Google" id="ProtNLM"/>
    </source>
</evidence>
<protein>
    <recommendedName>
        <fullName evidence="5">TLC domain-domain-containing protein</fullName>
    </recommendedName>
</protein>
<dbReference type="Proteomes" id="UP000193411">
    <property type="component" value="Unassembled WGS sequence"/>
</dbReference>
<keyword evidence="1" id="KW-1133">Transmembrane helix</keyword>
<gene>
    <name evidence="3" type="ORF">BCR44DRAFT_1486563</name>
</gene>
<evidence type="ECO:0000256" key="1">
    <source>
        <dbReference type="SAM" id="Phobius"/>
    </source>
</evidence>
<keyword evidence="4" id="KW-1185">Reference proteome</keyword>
<feature type="transmembrane region" description="Helical" evidence="1">
    <location>
        <begin position="135"/>
        <end position="159"/>
    </location>
</feature>
<reference evidence="3 4" key="1">
    <citation type="submission" date="2016-07" db="EMBL/GenBank/DDBJ databases">
        <title>Pervasive Adenine N6-methylation of Active Genes in Fungi.</title>
        <authorList>
            <consortium name="DOE Joint Genome Institute"/>
            <person name="Mondo S.J."/>
            <person name="Dannebaum R.O."/>
            <person name="Kuo R.C."/>
            <person name="Labutti K."/>
            <person name="Haridas S."/>
            <person name="Kuo A."/>
            <person name="Salamov A."/>
            <person name="Ahrendt S.R."/>
            <person name="Lipzen A."/>
            <person name="Sullivan W."/>
            <person name="Andreopoulos W.B."/>
            <person name="Clum A."/>
            <person name="Lindquist E."/>
            <person name="Daum C."/>
            <person name="Ramamoorthy G.K."/>
            <person name="Gryganskyi A."/>
            <person name="Culley D."/>
            <person name="Magnuson J.K."/>
            <person name="James T.Y."/>
            <person name="O'Malley M.A."/>
            <person name="Stajich J.E."/>
            <person name="Spatafora J.W."/>
            <person name="Visel A."/>
            <person name="Grigoriev I.V."/>
        </authorList>
    </citation>
    <scope>NUCLEOTIDE SEQUENCE [LARGE SCALE GENOMIC DNA]</scope>
    <source>
        <strain evidence="3 4">PL171</strain>
    </source>
</reference>
<evidence type="ECO:0000256" key="2">
    <source>
        <dbReference type="SAM" id="SignalP"/>
    </source>
</evidence>
<keyword evidence="1" id="KW-0812">Transmembrane</keyword>
<keyword evidence="2" id="KW-0732">Signal</keyword>
<dbReference type="AlphaFoldDB" id="A0A1Y2HKB6"/>
<accession>A0A1Y2HKB6</accession>
<organism evidence="3 4">
    <name type="scientific">Catenaria anguillulae PL171</name>
    <dbReference type="NCBI Taxonomy" id="765915"/>
    <lineage>
        <taxon>Eukaryota</taxon>
        <taxon>Fungi</taxon>
        <taxon>Fungi incertae sedis</taxon>
        <taxon>Blastocladiomycota</taxon>
        <taxon>Blastocladiomycetes</taxon>
        <taxon>Blastocladiales</taxon>
        <taxon>Catenariaceae</taxon>
        <taxon>Catenaria</taxon>
    </lineage>
</organism>
<dbReference type="EMBL" id="MCFL01000035">
    <property type="protein sequence ID" value="ORZ33542.1"/>
    <property type="molecule type" value="Genomic_DNA"/>
</dbReference>
<evidence type="ECO:0000313" key="4">
    <source>
        <dbReference type="Proteomes" id="UP000193411"/>
    </source>
</evidence>
<proteinExistence type="predicted"/>
<keyword evidence="1" id="KW-0472">Membrane</keyword>
<sequence length="163" mass="17373">MGAHHFVATVLFLLLATHLPTIWPHFQPIHLAPFIIHAIYWSTLTSVPASVNDQLLALYNASLLLAACQASTARGASKAMRMGAVVAFKAGGVCMAPRGMAEEALVRAGYGRCCGKVAGEATRPGLSLRGVQQGWWLWIGVVNLWYGAGVVAMAFGLAARRDD</sequence>
<comment type="caution">
    <text evidence="3">The sequence shown here is derived from an EMBL/GenBank/DDBJ whole genome shotgun (WGS) entry which is preliminary data.</text>
</comment>
<dbReference type="OrthoDB" id="2121269at2759"/>
<evidence type="ECO:0000313" key="3">
    <source>
        <dbReference type="EMBL" id="ORZ33542.1"/>
    </source>
</evidence>
<feature type="chain" id="PRO_5012192360" description="TLC domain-domain-containing protein" evidence="2">
    <location>
        <begin position="25"/>
        <end position="163"/>
    </location>
</feature>
<feature type="signal peptide" evidence="2">
    <location>
        <begin position="1"/>
        <end position="24"/>
    </location>
</feature>
<name>A0A1Y2HKB6_9FUNG</name>